<dbReference type="InterPro" id="IPR018540">
    <property type="entry name" value="Spo0E-like"/>
</dbReference>
<keyword evidence="2" id="KW-1185">Reference proteome</keyword>
<reference evidence="1 2" key="1">
    <citation type="submission" date="2018-05" db="EMBL/GenBank/DDBJ databases">
        <title>Genomic analysis of Gracilibacillus dipsosauri DD1 reveals novel features of a salt-tolerant amylase.</title>
        <authorList>
            <person name="Deutch C.E."/>
            <person name="Yang S."/>
        </authorList>
    </citation>
    <scope>NUCLEOTIDE SEQUENCE [LARGE SCALE GENOMIC DNA]</scope>
    <source>
        <strain evidence="1 2">DD1</strain>
    </source>
</reference>
<dbReference type="Pfam" id="PF09388">
    <property type="entry name" value="SpoOE-like"/>
    <property type="match status" value="1"/>
</dbReference>
<dbReference type="Proteomes" id="UP000245624">
    <property type="component" value="Unassembled WGS sequence"/>
</dbReference>
<dbReference type="GO" id="GO:0046983">
    <property type="term" value="F:protein dimerization activity"/>
    <property type="evidence" value="ECO:0007669"/>
    <property type="project" value="InterPro"/>
</dbReference>
<protein>
    <submittedName>
        <fullName evidence="1">Aspartyl-phosphate phosphatase Spo0E family protein</fullName>
    </submittedName>
</protein>
<gene>
    <name evidence="1" type="ORF">DLJ74_14075</name>
</gene>
<comment type="caution">
    <text evidence="1">The sequence shown here is derived from an EMBL/GenBank/DDBJ whole genome shotgun (WGS) entry which is preliminary data.</text>
</comment>
<name>A0A317KW41_9BACI</name>
<dbReference type="InterPro" id="IPR037208">
    <property type="entry name" value="Spo0E-like_sf"/>
</dbReference>
<dbReference type="EMBL" id="QGTD01000013">
    <property type="protein sequence ID" value="PWU67586.1"/>
    <property type="molecule type" value="Genomic_DNA"/>
</dbReference>
<dbReference type="RefSeq" id="WP_109984947.1">
    <property type="nucleotide sequence ID" value="NZ_JAJUIE010000083.1"/>
</dbReference>
<dbReference type="Gene3D" id="4.10.280.10">
    <property type="entry name" value="Helix-loop-helix DNA-binding domain"/>
    <property type="match status" value="1"/>
</dbReference>
<sequence length="62" mass="7475">MLQNDYENNLKHQIQQKREELIQSGLRKGLEHRDTIMISEEMDKLIYEMQKKLLKVKSSSKK</sequence>
<dbReference type="OrthoDB" id="1684520at2"/>
<accession>A0A317KW41</accession>
<evidence type="ECO:0000313" key="1">
    <source>
        <dbReference type="EMBL" id="PWU67586.1"/>
    </source>
</evidence>
<dbReference type="AlphaFoldDB" id="A0A317KW41"/>
<organism evidence="1 2">
    <name type="scientific">Gracilibacillus dipsosauri</name>
    <dbReference type="NCBI Taxonomy" id="178340"/>
    <lineage>
        <taxon>Bacteria</taxon>
        <taxon>Bacillati</taxon>
        <taxon>Bacillota</taxon>
        <taxon>Bacilli</taxon>
        <taxon>Bacillales</taxon>
        <taxon>Bacillaceae</taxon>
        <taxon>Gracilibacillus</taxon>
    </lineage>
</organism>
<dbReference type="SUPFAM" id="SSF140500">
    <property type="entry name" value="BAS1536-like"/>
    <property type="match status" value="1"/>
</dbReference>
<proteinExistence type="predicted"/>
<dbReference type="GO" id="GO:0043937">
    <property type="term" value="P:regulation of sporulation"/>
    <property type="evidence" value="ECO:0007669"/>
    <property type="project" value="InterPro"/>
</dbReference>
<dbReference type="InterPro" id="IPR036638">
    <property type="entry name" value="HLH_DNA-bd_sf"/>
</dbReference>
<evidence type="ECO:0000313" key="2">
    <source>
        <dbReference type="Proteomes" id="UP000245624"/>
    </source>
</evidence>